<dbReference type="EMBL" id="ML737120">
    <property type="protein sequence ID" value="KAE8345254.1"/>
    <property type="molecule type" value="Genomic_DNA"/>
</dbReference>
<evidence type="ECO:0000313" key="1">
    <source>
        <dbReference type="EMBL" id="KAE8345254.1"/>
    </source>
</evidence>
<gene>
    <name evidence="1" type="ORF">BDV24DRAFT_125634</name>
</gene>
<name>A0A5N6YIC0_9EURO</name>
<dbReference type="AlphaFoldDB" id="A0A5N6YIC0"/>
<accession>A0A5N6YIC0</accession>
<reference evidence="1" key="1">
    <citation type="submission" date="2019-04" db="EMBL/GenBank/DDBJ databases">
        <title>Friends and foes A comparative genomics study of 23 Aspergillus species from section Flavi.</title>
        <authorList>
            <consortium name="DOE Joint Genome Institute"/>
            <person name="Kjaerbolling I."/>
            <person name="Vesth T."/>
            <person name="Frisvad J.C."/>
            <person name="Nybo J.L."/>
            <person name="Theobald S."/>
            <person name="Kildgaard S."/>
            <person name="Isbrandt T."/>
            <person name="Kuo A."/>
            <person name="Sato A."/>
            <person name="Lyhne E.K."/>
            <person name="Kogle M.E."/>
            <person name="Wiebenga A."/>
            <person name="Kun R.S."/>
            <person name="Lubbers R.J."/>
            <person name="Makela M.R."/>
            <person name="Barry K."/>
            <person name="Chovatia M."/>
            <person name="Clum A."/>
            <person name="Daum C."/>
            <person name="Haridas S."/>
            <person name="He G."/>
            <person name="LaButti K."/>
            <person name="Lipzen A."/>
            <person name="Mondo S."/>
            <person name="Riley R."/>
            <person name="Salamov A."/>
            <person name="Simmons B.A."/>
            <person name="Magnuson J.K."/>
            <person name="Henrissat B."/>
            <person name="Mortensen U.H."/>
            <person name="Larsen T.O."/>
            <person name="Devries R.P."/>
            <person name="Grigoriev I.V."/>
            <person name="Machida M."/>
            <person name="Baker S.E."/>
            <person name="Andersen M.R."/>
        </authorList>
    </citation>
    <scope>NUCLEOTIDE SEQUENCE</scope>
    <source>
        <strain evidence="1">CBS 117612</strain>
    </source>
</reference>
<organism evidence="1">
    <name type="scientific">Aspergillus arachidicola</name>
    <dbReference type="NCBI Taxonomy" id="656916"/>
    <lineage>
        <taxon>Eukaryota</taxon>
        <taxon>Fungi</taxon>
        <taxon>Dikarya</taxon>
        <taxon>Ascomycota</taxon>
        <taxon>Pezizomycotina</taxon>
        <taxon>Eurotiomycetes</taxon>
        <taxon>Eurotiomycetidae</taxon>
        <taxon>Eurotiales</taxon>
        <taxon>Aspergillaceae</taxon>
        <taxon>Aspergillus</taxon>
        <taxon>Aspergillus subgen. Circumdati</taxon>
    </lineage>
</organism>
<protein>
    <submittedName>
        <fullName evidence="1">Uncharacterized protein</fullName>
    </submittedName>
</protein>
<dbReference type="Proteomes" id="UP000325558">
    <property type="component" value="Unassembled WGS sequence"/>
</dbReference>
<proteinExistence type="predicted"/>
<sequence length="72" mass="8258">MFLPLDQHTPLSTTYELINTSSLTKSPEQPPRFHYSCNHPYDNPQLFSLLLVHSTVGVELPTEYAIRSPRKC</sequence>